<evidence type="ECO:0000313" key="1">
    <source>
        <dbReference type="EMBL" id="KAI3797850.1"/>
    </source>
</evidence>
<proteinExistence type="predicted"/>
<comment type="caution">
    <text evidence="1">The sequence shown here is derived from an EMBL/GenBank/DDBJ whole genome shotgun (WGS) entry which is preliminary data.</text>
</comment>
<dbReference type="EMBL" id="CM042028">
    <property type="protein sequence ID" value="KAI3797850.1"/>
    <property type="molecule type" value="Genomic_DNA"/>
</dbReference>
<organism evidence="1 2">
    <name type="scientific">Smallanthus sonchifolius</name>
    <dbReference type="NCBI Taxonomy" id="185202"/>
    <lineage>
        <taxon>Eukaryota</taxon>
        <taxon>Viridiplantae</taxon>
        <taxon>Streptophyta</taxon>
        <taxon>Embryophyta</taxon>
        <taxon>Tracheophyta</taxon>
        <taxon>Spermatophyta</taxon>
        <taxon>Magnoliopsida</taxon>
        <taxon>eudicotyledons</taxon>
        <taxon>Gunneridae</taxon>
        <taxon>Pentapetalae</taxon>
        <taxon>asterids</taxon>
        <taxon>campanulids</taxon>
        <taxon>Asterales</taxon>
        <taxon>Asteraceae</taxon>
        <taxon>Asteroideae</taxon>
        <taxon>Heliantheae alliance</taxon>
        <taxon>Millerieae</taxon>
        <taxon>Smallanthus</taxon>
    </lineage>
</organism>
<sequence length="114" mass="12928">MYTVQLLIAITLAAYFNLYPSALSQTYNLHMHKVCPSIQRFVCSVTEQENRIDEPRTLESAKESTIAKAAAQLLRDIMPAAIANAMKDVGKMLGKTRWVRIESDEEPKQETLRD</sequence>
<name>A0ACB9HQ56_9ASTR</name>
<reference evidence="2" key="1">
    <citation type="journal article" date="2022" name="Mol. Ecol. Resour.">
        <title>The genomes of chicory, endive, great burdock and yacon provide insights into Asteraceae palaeo-polyploidization history and plant inulin production.</title>
        <authorList>
            <person name="Fan W."/>
            <person name="Wang S."/>
            <person name="Wang H."/>
            <person name="Wang A."/>
            <person name="Jiang F."/>
            <person name="Liu H."/>
            <person name="Zhao H."/>
            <person name="Xu D."/>
            <person name="Zhang Y."/>
        </authorList>
    </citation>
    <scope>NUCLEOTIDE SEQUENCE [LARGE SCALE GENOMIC DNA]</scope>
    <source>
        <strain evidence="2">cv. Yunnan</strain>
    </source>
</reference>
<protein>
    <submittedName>
        <fullName evidence="1">Uncharacterized protein</fullName>
    </submittedName>
</protein>
<gene>
    <name evidence="1" type="ORF">L1987_33114</name>
</gene>
<dbReference type="Proteomes" id="UP001056120">
    <property type="component" value="Linkage Group LG11"/>
</dbReference>
<evidence type="ECO:0000313" key="2">
    <source>
        <dbReference type="Proteomes" id="UP001056120"/>
    </source>
</evidence>
<accession>A0ACB9HQ56</accession>
<keyword evidence="2" id="KW-1185">Reference proteome</keyword>
<reference evidence="1 2" key="2">
    <citation type="journal article" date="2022" name="Mol. Ecol. Resour.">
        <title>The genomes of chicory, endive, great burdock and yacon provide insights into Asteraceae paleo-polyploidization history and plant inulin production.</title>
        <authorList>
            <person name="Fan W."/>
            <person name="Wang S."/>
            <person name="Wang H."/>
            <person name="Wang A."/>
            <person name="Jiang F."/>
            <person name="Liu H."/>
            <person name="Zhao H."/>
            <person name="Xu D."/>
            <person name="Zhang Y."/>
        </authorList>
    </citation>
    <scope>NUCLEOTIDE SEQUENCE [LARGE SCALE GENOMIC DNA]</scope>
    <source>
        <strain evidence="2">cv. Yunnan</strain>
        <tissue evidence="1">Leaves</tissue>
    </source>
</reference>